<dbReference type="InterPro" id="IPR036649">
    <property type="entry name" value="Pyrophosphatase_sf"/>
</dbReference>
<evidence type="ECO:0000256" key="1">
    <source>
        <dbReference type="ARBA" id="ARBA00001946"/>
    </source>
</evidence>
<evidence type="ECO:0000313" key="7">
    <source>
        <dbReference type="EMBL" id="CEL99540.1"/>
    </source>
</evidence>
<dbReference type="SUPFAM" id="SSF50324">
    <property type="entry name" value="Inorganic pyrophosphatase"/>
    <property type="match status" value="1"/>
</dbReference>
<name>A0A0G4EP04_VITBC</name>
<dbReference type="InterPro" id="IPR008162">
    <property type="entry name" value="Pyrophosphatase"/>
</dbReference>
<keyword evidence="5" id="KW-0378">Hydrolase</keyword>
<evidence type="ECO:0000256" key="6">
    <source>
        <dbReference type="ARBA" id="ARBA00022842"/>
    </source>
</evidence>
<dbReference type="FunCoup" id="A0A0G4EP04">
    <property type="interactions" value="305"/>
</dbReference>
<dbReference type="GO" id="GO:0004427">
    <property type="term" value="F:inorganic diphosphate phosphatase activity"/>
    <property type="evidence" value="ECO:0007669"/>
    <property type="project" value="UniProtKB-EC"/>
</dbReference>
<dbReference type="EMBL" id="CDMY01000283">
    <property type="protein sequence ID" value="CEL99540.1"/>
    <property type="molecule type" value="Genomic_DNA"/>
</dbReference>
<reference evidence="7 8" key="1">
    <citation type="submission" date="2014-11" db="EMBL/GenBank/DDBJ databases">
        <authorList>
            <person name="Zhu J."/>
            <person name="Qi W."/>
            <person name="Song R."/>
        </authorList>
    </citation>
    <scope>NUCLEOTIDE SEQUENCE [LARGE SCALE GENOMIC DNA]</scope>
</reference>
<dbReference type="OrthoDB" id="1608002at2759"/>
<dbReference type="EC" id="3.6.1.1" evidence="3"/>
<gene>
    <name evidence="7" type="ORF">Vbra_12608</name>
</gene>
<accession>A0A0G4EP04</accession>
<dbReference type="GO" id="GO:0005737">
    <property type="term" value="C:cytoplasm"/>
    <property type="evidence" value="ECO:0007669"/>
    <property type="project" value="InterPro"/>
</dbReference>
<keyword evidence="4" id="KW-0479">Metal-binding</keyword>
<dbReference type="InParanoid" id="A0A0G4EP04"/>
<sequence length="320" mass="35753">MRTLSRPLLFCCFTVFPHGGSRYAGSLLSHARPLTAFAAPISPSSPSTVGANIGHHSHGHSYYHRPFSTVAAALPSSMVVGQTDTEEFRVVFKDEEGRKVSPWHDVPLQADGKGLYHFITEIPRLSKAKMEVDTKDEFNPIKQDIKKGKLRYYHGPIFWNYGCFPQTWEDPNERGGKEVDESFGDNDPLDVVEVGQEPLEMGSVTPVKVLGALSMIDDGELDWKIIAIKVSDPHFDSIDSLEDLEKFYPHTIAGIREWFRWYKVPDGKPLNSFGHDGQAINKTAAEKVISETNEAYKRLLKGEVAKGKLWIRVKTPDAAG</sequence>
<dbReference type="CDD" id="cd00412">
    <property type="entry name" value="pyrophosphatase"/>
    <property type="match status" value="1"/>
</dbReference>
<dbReference type="GO" id="GO:0000287">
    <property type="term" value="F:magnesium ion binding"/>
    <property type="evidence" value="ECO:0007669"/>
    <property type="project" value="InterPro"/>
</dbReference>
<dbReference type="AlphaFoldDB" id="A0A0G4EP04"/>
<comment type="similarity">
    <text evidence="2">Belongs to the PPase family.</text>
</comment>
<evidence type="ECO:0000256" key="5">
    <source>
        <dbReference type="ARBA" id="ARBA00022801"/>
    </source>
</evidence>
<evidence type="ECO:0000256" key="3">
    <source>
        <dbReference type="ARBA" id="ARBA00012146"/>
    </source>
</evidence>
<dbReference type="Pfam" id="PF00719">
    <property type="entry name" value="Pyrophosphatase"/>
    <property type="match status" value="1"/>
</dbReference>
<keyword evidence="6" id="KW-0460">Magnesium</keyword>
<dbReference type="Gene3D" id="3.90.80.10">
    <property type="entry name" value="Inorganic pyrophosphatase"/>
    <property type="match status" value="1"/>
</dbReference>
<comment type="cofactor">
    <cofactor evidence="1">
        <name>Mg(2+)</name>
        <dbReference type="ChEBI" id="CHEBI:18420"/>
    </cofactor>
</comment>
<keyword evidence="8" id="KW-1185">Reference proteome</keyword>
<dbReference type="VEuPathDB" id="CryptoDB:Vbra_12608"/>
<evidence type="ECO:0000313" key="8">
    <source>
        <dbReference type="Proteomes" id="UP000041254"/>
    </source>
</evidence>
<organism evidence="7 8">
    <name type="scientific">Vitrella brassicaformis (strain CCMP3155)</name>
    <dbReference type="NCBI Taxonomy" id="1169540"/>
    <lineage>
        <taxon>Eukaryota</taxon>
        <taxon>Sar</taxon>
        <taxon>Alveolata</taxon>
        <taxon>Colpodellida</taxon>
        <taxon>Vitrellaceae</taxon>
        <taxon>Vitrella</taxon>
    </lineage>
</organism>
<dbReference type="OMA" id="LYANEQK"/>
<dbReference type="PROSITE" id="PS00387">
    <property type="entry name" value="PPASE"/>
    <property type="match status" value="1"/>
</dbReference>
<dbReference type="PhylomeDB" id="A0A0G4EP04"/>
<dbReference type="STRING" id="1169540.A0A0G4EP04"/>
<evidence type="ECO:0000256" key="2">
    <source>
        <dbReference type="ARBA" id="ARBA00006220"/>
    </source>
</evidence>
<protein>
    <recommendedName>
        <fullName evidence="3">inorganic diphosphatase</fullName>
        <ecNumber evidence="3">3.6.1.1</ecNumber>
    </recommendedName>
</protein>
<evidence type="ECO:0000256" key="4">
    <source>
        <dbReference type="ARBA" id="ARBA00022723"/>
    </source>
</evidence>
<dbReference type="Proteomes" id="UP000041254">
    <property type="component" value="Unassembled WGS sequence"/>
</dbReference>
<proteinExistence type="inferred from homology"/>
<dbReference type="GO" id="GO:0006796">
    <property type="term" value="P:phosphate-containing compound metabolic process"/>
    <property type="evidence" value="ECO:0007669"/>
    <property type="project" value="InterPro"/>
</dbReference>
<dbReference type="PANTHER" id="PTHR10286">
    <property type="entry name" value="INORGANIC PYROPHOSPHATASE"/>
    <property type="match status" value="1"/>
</dbReference>